<reference evidence="1" key="1">
    <citation type="journal article" date="2022" name="Int. J. Mol. Sci.">
        <title>Draft Genome of Tanacetum Coccineum: Genomic Comparison of Closely Related Tanacetum-Family Plants.</title>
        <authorList>
            <person name="Yamashiro T."/>
            <person name="Shiraishi A."/>
            <person name="Nakayama K."/>
            <person name="Satake H."/>
        </authorList>
    </citation>
    <scope>NUCLEOTIDE SEQUENCE</scope>
</reference>
<name>A0ABQ5IQP0_9ASTR</name>
<organism evidence="1 2">
    <name type="scientific">Tanacetum coccineum</name>
    <dbReference type="NCBI Taxonomy" id="301880"/>
    <lineage>
        <taxon>Eukaryota</taxon>
        <taxon>Viridiplantae</taxon>
        <taxon>Streptophyta</taxon>
        <taxon>Embryophyta</taxon>
        <taxon>Tracheophyta</taxon>
        <taxon>Spermatophyta</taxon>
        <taxon>Magnoliopsida</taxon>
        <taxon>eudicotyledons</taxon>
        <taxon>Gunneridae</taxon>
        <taxon>Pentapetalae</taxon>
        <taxon>asterids</taxon>
        <taxon>campanulids</taxon>
        <taxon>Asterales</taxon>
        <taxon>Asteraceae</taxon>
        <taxon>Asteroideae</taxon>
        <taxon>Anthemideae</taxon>
        <taxon>Anthemidinae</taxon>
        <taxon>Tanacetum</taxon>
    </lineage>
</organism>
<comment type="caution">
    <text evidence="1">The sequence shown here is derived from an EMBL/GenBank/DDBJ whole genome shotgun (WGS) entry which is preliminary data.</text>
</comment>
<gene>
    <name evidence="1" type="ORF">Tco_1112837</name>
</gene>
<sequence length="172" mass="19279">MTISGFRSDDAELLGEGGILINCGDEGYWLKHGSGATTSSIGEGLSVAKKSTLDLGLGFLRALLPNAHAEHKWTVIRLALRNCFTPEEDNRGTLHPAKFPWEGINKLSFTISSASSLVRYSRVIHFRSRIVHLNLQMFLTQYDVVSHLFHLIEDHFGHQKVHQPNVWNECAK</sequence>
<evidence type="ECO:0000313" key="1">
    <source>
        <dbReference type="EMBL" id="GJU02499.1"/>
    </source>
</evidence>
<evidence type="ECO:0000313" key="2">
    <source>
        <dbReference type="Proteomes" id="UP001151760"/>
    </source>
</evidence>
<dbReference type="EMBL" id="BQNB010021066">
    <property type="protein sequence ID" value="GJU02499.1"/>
    <property type="molecule type" value="Genomic_DNA"/>
</dbReference>
<keyword evidence="2" id="KW-1185">Reference proteome</keyword>
<dbReference type="Proteomes" id="UP001151760">
    <property type="component" value="Unassembled WGS sequence"/>
</dbReference>
<protein>
    <submittedName>
        <fullName evidence="1">Uncharacterized protein</fullName>
    </submittedName>
</protein>
<proteinExistence type="predicted"/>
<accession>A0ABQ5IQP0</accession>
<reference evidence="1" key="2">
    <citation type="submission" date="2022-01" db="EMBL/GenBank/DDBJ databases">
        <authorList>
            <person name="Yamashiro T."/>
            <person name="Shiraishi A."/>
            <person name="Satake H."/>
            <person name="Nakayama K."/>
        </authorList>
    </citation>
    <scope>NUCLEOTIDE SEQUENCE</scope>
</reference>